<keyword evidence="4" id="KW-0472">Membrane</keyword>
<evidence type="ECO:0000256" key="2">
    <source>
        <dbReference type="ARBA" id="ARBA00022692"/>
    </source>
</evidence>
<evidence type="ECO:0000256" key="4">
    <source>
        <dbReference type="ARBA" id="ARBA00023136"/>
    </source>
</evidence>
<sequence>MAISRNRFGPMNSKRETTDHVEVNLCSCWRNPRVSCGVTVPWIVNSVSGNATVMTMAGAETNSLAAGMRIVPKGSAMLDRLHKGVVIVCLGMTLYGTLLLGNKVANYFINVRPQIEARKRREQAELLAEGRSNPDKASVITD</sequence>
<proteinExistence type="predicted"/>
<keyword evidence="3" id="KW-1133">Transmembrane helix</keyword>
<reference evidence="5 6" key="1">
    <citation type="submission" date="2024-07" db="EMBL/GenBank/DDBJ databases">
        <title>Chromosome-level genome assembly of the water stick insect Ranatra chinensis (Heteroptera: Nepidae).</title>
        <authorList>
            <person name="Liu X."/>
        </authorList>
    </citation>
    <scope>NUCLEOTIDE SEQUENCE [LARGE SCALE GENOMIC DNA]</scope>
    <source>
        <strain evidence="5">Cailab_2021Rc</strain>
        <tissue evidence="5">Muscle</tissue>
    </source>
</reference>
<dbReference type="Pfam" id="PF14880">
    <property type="entry name" value="COX14"/>
    <property type="match status" value="1"/>
</dbReference>
<dbReference type="Proteomes" id="UP001558652">
    <property type="component" value="Unassembled WGS sequence"/>
</dbReference>
<keyword evidence="6" id="KW-1185">Reference proteome</keyword>
<gene>
    <name evidence="5" type="ORF">AAG570_005007</name>
</gene>
<dbReference type="EMBL" id="JBFDAA010000017">
    <property type="protein sequence ID" value="KAL1116535.1"/>
    <property type="molecule type" value="Genomic_DNA"/>
</dbReference>
<dbReference type="GO" id="GO:0016020">
    <property type="term" value="C:membrane"/>
    <property type="evidence" value="ECO:0007669"/>
    <property type="project" value="UniProtKB-SubCell"/>
</dbReference>
<evidence type="ECO:0000256" key="1">
    <source>
        <dbReference type="ARBA" id="ARBA00004167"/>
    </source>
</evidence>
<comment type="caution">
    <text evidence="5">The sequence shown here is derived from an EMBL/GenBank/DDBJ whole genome shotgun (WGS) entry which is preliminary data.</text>
</comment>
<evidence type="ECO:0000313" key="6">
    <source>
        <dbReference type="Proteomes" id="UP001558652"/>
    </source>
</evidence>
<evidence type="ECO:0000313" key="5">
    <source>
        <dbReference type="EMBL" id="KAL1116535.1"/>
    </source>
</evidence>
<comment type="subcellular location">
    <subcellularLocation>
        <location evidence="1">Membrane</location>
        <topology evidence="1">Single-pass membrane protein</topology>
    </subcellularLocation>
</comment>
<organism evidence="5 6">
    <name type="scientific">Ranatra chinensis</name>
    <dbReference type="NCBI Taxonomy" id="642074"/>
    <lineage>
        <taxon>Eukaryota</taxon>
        <taxon>Metazoa</taxon>
        <taxon>Ecdysozoa</taxon>
        <taxon>Arthropoda</taxon>
        <taxon>Hexapoda</taxon>
        <taxon>Insecta</taxon>
        <taxon>Pterygota</taxon>
        <taxon>Neoptera</taxon>
        <taxon>Paraneoptera</taxon>
        <taxon>Hemiptera</taxon>
        <taxon>Heteroptera</taxon>
        <taxon>Panheteroptera</taxon>
        <taxon>Nepomorpha</taxon>
        <taxon>Nepidae</taxon>
        <taxon>Ranatrinae</taxon>
        <taxon>Ranatra</taxon>
    </lineage>
</organism>
<accession>A0ABD0Y0S9</accession>
<dbReference type="AlphaFoldDB" id="A0ABD0Y0S9"/>
<name>A0ABD0Y0S9_9HEMI</name>
<evidence type="ECO:0000256" key="3">
    <source>
        <dbReference type="ARBA" id="ARBA00022989"/>
    </source>
</evidence>
<protein>
    <submittedName>
        <fullName evidence="5">Uncharacterized protein</fullName>
    </submittedName>
</protein>
<dbReference type="InterPro" id="IPR029208">
    <property type="entry name" value="COX14"/>
</dbReference>
<keyword evidence="2" id="KW-0812">Transmembrane</keyword>